<proteinExistence type="predicted"/>
<organism evidence="1 2">
    <name type="scientific">Hyalomma asiaticum</name>
    <name type="common">Tick</name>
    <dbReference type="NCBI Taxonomy" id="266040"/>
    <lineage>
        <taxon>Eukaryota</taxon>
        <taxon>Metazoa</taxon>
        <taxon>Ecdysozoa</taxon>
        <taxon>Arthropoda</taxon>
        <taxon>Chelicerata</taxon>
        <taxon>Arachnida</taxon>
        <taxon>Acari</taxon>
        <taxon>Parasitiformes</taxon>
        <taxon>Ixodida</taxon>
        <taxon>Ixodoidea</taxon>
        <taxon>Ixodidae</taxon>
        <taxon>Hyalomminae</taxon>
        <taxon>Hyalomma</taxon>
    </lineage>
</organism>
<dbReference type="EMBL" id="CM023488">
    <property type="protein sequence ID" value="KAH6924264.1"/>
    <property type="molecule type" value="Genomic_DNA"/>
</dbReference>
<dbReference type="Proteomes" id="UP000821845">
    <property type="component" value="Chromosome 8"/>
</dbReference>
<keyword evidence="2" id="KW-1185">Reference proteome</keyword>
<evidence type="ECO:0000313" key="1">
    <source>
        <dbReference type="EMBL" id="KAH6924264.1"/>
    </source>
</evidence>
<comment type="caution">
    <text evidence="1">The sequence shown here is derived from an EMBL/GenBank/DDBJ whole genome shotgun (WGS) entry which is preliminary data.</text>
</comment>
<protein>
    <submittedName>
        <fullName evidence="1">Uncharacterized protein</fullName>
    </submittedName>
</protein>
<evidence type="ECO:0000313" key="2">
    <source>
        <dbReference type="Proteomes" id="UP000821845"/>
    </source>
</evidence>
<name>A0ACB7RUR8_HYAAI</name>
<reference evidence="1" key="1">
    <citation type="submission" date="2020-05" db="EMBL/GenBank/DDBJ databases">
        <title>Large-scale comparative analyses of tick genomes elucidate their genetic diversity and vector capacities.</title>
        <authorList>
            <person name="Jia N."/>
            <person name="Wang J."/>
            <person name="Shi W."/>
            <person name="Du L."/>
            <person name="Sun Y."/>
            <person name="Zhan W."/>
            <person name="Jiang J."/>
            <person name="Wang Q."/>
            <person name="Zhang B."/>
            <person name="Ji P."/>
            <person name="Sakyi L.B."/>
            <person name="Cui X."/>
            <person name="Yuan T."/>
            <person name="Jiang B."/>
            <person name="Yang W."/>
            <person name="Lam T.T.-Y."/>
            <person name="Chang Q."/>
            <person name="Ding S."/>
            <person name="Wang X."/>
            <person name="Zhu J."/>
            <person name="Ruan X."/>
            <person name="Zhao L."/>
            <person name="Wei J."/>
            <person name="Que T."/>
            <person name="Du C."/>
            <person name="Cheng J."/>
            <person name="Dai P."/>
            <person name="Han X."/>
            <person name="Huang E."/>
            <person name="Gao Y."/>
            <person name="Liu J."/>
            <person name="Shao H."/>
            <person name="Ye R."/>
            <person name="Li L."/>
            <person name="Wei W."/>
            <person name="Wang X."/>
            <person name="Wang C."/>
            <person name="Yang T."/>
            <person name="Huo Q."/>
            <person name="Li W."/>
            <person name="Guo W."/>
            <person name="Chen H."/>
            <person name="Zhou L."/>
            <person name="Ni X."/>
            <person name="Tian J."/>
            <person name="Zhou Y."/>
            <person name="Sheng Y."/>
            <person name="Liu T."/>
            <person name="Pan Y."/>
            <person name="Xia L."/>
            <person name="Li J."/>
            <person name="Zhao F."/>
            <person name="Cao W."/>
        </authorList>
    </citation>
    <scope>NUCLEOTIDE SEQUENCE</scope>
    <source>
        <strain evidence="1">Hyas-2018</strain>
    </source>
</reference>
<sequence>MPREAPLSGTTTSSAPESPPAKRPEPAPAERVPAGTHAPAFLQSAPRRYAGFPGIGATEVAPDVILFTPRRTPLSGTASVQGAAPQVWNTPSPERRAALPAPETPEEERLCLRSWALCAAAMAPVMFSTWMLMLPFLFRSNVTNIQMPPLPTPAASSRRPTVATATPHLPIPQPTPGRPAPTTPTIPATQPPKRTTASTRRCSDPPVIDDITGTFNASVYRMSAFLSGPSPSELMCLFNNTRVRDWTGTGKYYSVQSLPFQICSKLVYWSVAIENGKIKSRVPVFDQLYGLQQLRRTTDDLGFPDIKILVTLGGDASDTRQFTVAGREAFVLDTLTRDVLDTMSRMRLDGVALHWVQPRPDCRSGDDRLSFVRVVLGLNRAFARSPEHGQAIIAVITDNDRISIDYSRKVAHAVDYFFVFAYQVPSKLPDPYRLCELFTEQTNWTLREFARAGAGGPGVKTSSLCVVESLAPVTVAGVWDIDTGAVRMPEEGHRYGRGPLTEHCNDITFCKDNRSDSCILHRAGGTKYDVTFYAISSLAQYHDRFSLAALGLGAGHACVLITDFDYDSYDGSCAVPFVRYVLVRNLYYGARSGDPSTQYGLYRNPDCAPYPN</sequence>
<accession>A0ACB7RUR8</accession>
<gene>
    <name evidence="1" type="ORF">HPB50_014533</name>
</gene>